<organism evidence="9 10">
    <name type="scientific">Rothia aeria</name>
    <dbReference type="NCBI Taxonomy" id="172042"/>
    <lineage>
        <taxon>Bacteria</taxon>
        <taxon>Bacillati</taxon>
        <taxon>Actinomycetota</taxon>
        <taxon>Actinomycetes</taxon>
        <taxon>Micrococcales</taxon>
        <taxon>Micrococcaceae</taxon>
        <taxon>Rothia</taxon>
    </lineage>
</organism>
<dbReference type="PANTHER" id="PTHR12358">
    <property type="entry name" value="SPHINGOSINE KINASE"/>
    <property type="match status" value="1"/>
</dbReference>
<dbReference type="InterPro" id="IPR050187">
    <property type="entry name" value="Lipid_Phosphate_FormReg"/>
</dbReference>
<keyword evidence="7" id="KW-0444">Lipid biosynthesis</keyword>
<dbReference type="Pfam" id="PF00781">
    <property type="entry name" value="DAGK_cat"/>
    <property type="match status" value="1"/>
</dbReference>
<dbReference type="InterPro" id="IPR001206">
    <property type="entry name" value="Diacylglycerol_kinase_cat_dom"/>
</dbReference>
<dbReference type="RefSeq" id="WP_128087352.1">
    <property type="nucleotide sequence ID" value="NZ_CP068102.1"/>
</dbReference>
<dbReference type="SUPFAM" id="SSF111331">
    <property type="entry name" value="NAD kinase/diacylglycerol kinase-like"/>
    <property type="match status" value="1"/>
</dbReference>
<evidence type="ECO:0000256" key="3">
    <source>
        <dbReference type="ARBA" id="ARBA00022679"/>
    </source>
</evidence>
<dbReference type="GO" id="GO:0016301">
    <property type="term" value="F:kinase activity"/>
    <property type="evidence" value="ECO:0007669"/>
    <property type="project" value="UniProtKB-KW"/>
</dbReference>
<keyword evidence="8" id="KW-1208">Phospholipid metabolism</keyword>
<evidence type="ECO:0000256" key="8">
    <source>
        <dbReference type="ARBA" id="ARBA00023264"/>
    </source>
</evidence>
<evidence type="ECO:0000313" key="9">
    <source>
        <dbReference type="EMBL" id="BAV86974.1"/>
    </source>
</evidence>
<dbReference type="Gene3D" id="3.40.50.10330">
    <property type="entry name" value="Probable inorganic polyphosphate/atp-NAD kinase, domain 1"/>
    <property type="match status" value="1"/>
</dbReference>
<evidence type="ECO:0000313" key="10">
    <source>
        <dbReference type="Proteomes" id="UP000250241"/>
    </source>
</evidence>
<dbReference type="InterPro" id="IPR016064">
    <property type="entry name" value="NAD/diacylglycerol_kinase_sf"/>
</dbReference>
<dbReference type="InterPro" id="IPR017438">
    <property type="entry name" value="ATP-NAD_kinase_N"/>
</dbReference>
<comment type="similarity">
    <text evidence="2">Belongs to the diacylglycerol/lipid kinase family.</text>
</comment>
<evidence type="ECO:0000256" key="1">
    <source>
        <dbReference type="ARBA" id="ARBA00001946"/>
    </source>
</evidence>
<dbReference type="GO" id="GO:0005524">
    <property type="term" value="F:ATP binding"/>
    <property type="evidence" value="ECO:0007669"/>
    <property type="project" value="UniProtKB-KW"/>
</dbReference>
<evidence type="ECO:0000256" key="7">
    <source>
        <dbReference type="ARBA" id="ARBA00023209"/>
    </source>
</evidence>
<accession>A0A2Z5QXL4</accession>
<keyword evidence="4" id="KW-0547">Nucleotide-binding</keyword>
<proteinExistence type="inferred from homology"/>
<evidence type="ECO:0000256" key="4">
    <source>
        <dbReference type="ARBA" id="ARBA00022741"/>
    </source>
</evidence>
<evidence type="ECO:0000256" key="2">
    <source>
        <dbReference type="ARBA" id="ARBA00005983"/>
    </source>
</evidence>
<dbReference type="InterPro" id="IPR045540">
    <property type="entry name" value="YegS/DAGK_C"/>
</dbReference>
<dbReference type="Pfam" id="PF19279">
    <property type="entry name" value="YegS_C"/>
    <property type="match status" value="1"/>
</dbReference>
<dbReference type="Gene3D" id="2.60.200.40">
    <property type="match status" value="1"/>
</dbReference>
<dbReference type="EMBL" id="AP017895">
    <property type="protein sequence ID" value="BAV86974.1"/>
    <property type="molecule type" value="Genomic_DNA"/>
</dbReference>
<sequence length="360" mass="38407">MSISRSKLIGASALAATTAALVARARSHAQKIVAPLGIWRTIPTGDMRRVGVVYNPSKGGASAAVGIIERTIRANGWPAPITRTTRIDEPGGEATREVLAEGADTVIAVGGDGTVRAVATALQGSQATLGIIPLGTGNLLARNLYLPVGDVASCVNIALNGVQQPVDAIRMVTDPGSDEKTEHTFFVMSGAGFDALVMNDTTEELKARIGWLAYVRTGLRHMMGHSHMVRLKMDDEPVIETRVRSVLIANCGRLQGGLQLTDMTDLDDGNLEVIVASPRTVLEWGLLTAKVMRRTLLGAPRVEMPMIRHFVGHKVELEMLDEPQPVEVDGDPAPSASHICAHIIPAAIHVNIHPDAHRLT</sequence>
<reference evidence="9 10" key="1">
    <citation type="submission" date="2016-10" db="EMBL/GenBank/DDBJ databases">
        <title>Genome sequence of Rothia aeria strain JCM11412.</title>
        <authorList>
            <person name="Nambu T."/>
        </authorList>
    </citation>
    <scope>NUCLEOTIDE SEQUENCE [LARGE SCALE GENOMIC DNA]</scope>
    <source>
        <strain evidence="9 10">JCM 11412</strain>
    </source>
</reference>
<keyword evidence="7" id="KW-0594">Phospholipid biosynthesis</keyword>
<name>A0A2Z5QXL4_9MICC</name>
<keyword evidence="10" id="KW-1185">Reference proteome</keyword>
<keyword evidence="7" id="KW-0443">Lipid metabolism</keyword>
<evidence type="ECO:0000256" key="5">
    <source>
        <dbReference type="ARBA" id="ARBA00022777"/>
    </source>
</evidence>
<protein>
    <submittedName>
        <fullName evidence="9">Conserved protein</fullName>
    </submittedName>
</protein>
<dbReference type="Proteomes" id="UP000250241">
    <property type="component" value="Chromosome"/>
</dbReference>
<keyword evidence="5" id="KW-0418">Kinase</keyword>
<dbReference type="PROSITE" id="PS50146">
    <property type="entry name" value="DAGK"/>
    <property type="match status" value="1"/>
</dbReference>
<dbReference type="PANTHER" id="PTHR12358:SF54">
    <property type="entry name" value="SPHINGOSINE KINASE RELATED PROTEIN"/>
    <property type="match status" value="1"/>
</dbReference>
<gene>
    <name evidence="9" type="ORF">RA11412_0675</name>
</gene>
<dbReference type="AlphaFoldDB" id="A0A2Z5QXL4"/>
<comment type="cofactor">
    <cofactor evidence="1">
        <name>Mg(2+)</name>
        <dbReference type="ChEBI" id="CHEBI:18420"/>
    </cofactor>
</comment>
<keyword evidence="6" id="KW-0067">ATP-binding</keyword>
<keyword evidence="3" id="KW-0808">Transferase</keyword>
<dbReference type="GO" id="GO:0008654">
    <property type="term" value="P:phospholipid biosynthetic process"/>
    <property type="evidence" value="ECO:0007669"/>
    <property type="project" value="UniProtKB-KW"/>
</dbReference>
<dbReference type="KEGG" id="raj:RA11412_0675"/>
<dbReference type="GeneID" id="93861690"/>
<evidence type="ECO:0000256" key="6">
    <source>
        <dbReference type="ARBA" id="ARBA00022840"/>
    </source>
</evidence>